<keyword evidence="2" id="KW-0812">Transmembrane</keyword>
<evidence type="ECO:0000256" key="2">
    <source>
        <dbReference type="SAM" id="Phobius"/>
    </source>
</evidence>
<evidence type="ECO:0000313" key="3">
    <source>
        <dbReference type="EMBL" id="MFD3264623.1"/>
    </source>
</evidence>
<keyword evidence="2" id="KW-1133">Transmembrane helix</keyword>
<evidence type="ECO:0000256" key="1">
    <source>
        <dbReference type="SAM" id="MobiDB-lite"/>
    </source>
</evidence>
<name>A0ABW6CNI8_9CAUL</name>
<dbReference type="EMBL" id="JAOTJD010000020">
    <property type="protein sequence ID" value="MFD3264623.1"/>
    <property type="molecule type" value="Genomic_DNA"/>
</dbReference>
<sequence length="104" mass="11558">MLWNRRNTSPDALAHEEQEVRDAYERGRRDERKARKRHPIMMTLTFAAALVGGVVLALAVKEGSFARSGGIVDHGLALATNRAQPVVMDAARDLKAKTFRQTES</sequence>
<feature type="region of interest" description="Disordered" evidence="1">
    <location>
        <begin position="1"/>
        <end position="36"/>
    </location>
</feature>
<proteinExistence type="predicted"/>
<evidence type="ECO:0000313" key="4">
    <source>
        <dbReference type="Proteomes" id="UP001598130"/>
    </source>
</evidence>
<dbReference type="Proteomes" id="UP001598130">
    <property type="component" value="Unassembled WGS sequence"/>
</dbReference>
<feature type="compositionally biased region" description="Polar residues" evidence="1">
    <location>
        <begin position="1"/>
        <end position="10"/>
    </location>
</feature>
<dbReference type="RefSeq" id="WP_377370221.1">
    <property type="nucleotide sequence ID" value="NZ_JAOTJD010000020.1"/>
</dbReference>
<accession>A0ABW6CNI8</accession>
<feature type="transmembrane region" description="Helical" evidence="2">
    <location>
        <begin position="39"/>
        <end position="60"/>
    </location>
</feature>
<protein>
    <submittedName>
        <fullName evidence="3">Uncharacterized protein</fullName>
    </submittedName>
</protein>
<keyword evidence="4" id="KW-1185">Reference proteome</keyword>
<organism evidence="3 4">
    <name type="scientific">Phenylobacterium ferrooxidans</name>
    <dbReference type="NCBI Taxonomy" id="2982689"/>
    <lineage>
        <taxon>Bacteria</taxon>
        <taxon>Pseudomonadati</taxon>
        <taxon>Pseudomonadota</taxon>
        <taxon>Alphaproteobacteria</taxon>
        <taxon>Caulobacterales</taxon>
        <taxon>Caulobacteraceae</taxon>
        <taxon>Phenylobacterium</taxon>
    </lineage>
</organism>
<comment type="caution">
    <text evidence="3">The sequence shown here is derived from an EMBL/GenBank/DDBJ whole genome shotgun (WGS) entry which is preliminary data.</text>
</comment>
<keyword evidence="2" id="KW-0472">Membrane</keyword>
<reference evidence="3 4" key="1">
    <citation type="submission" date="2022-09" db="EMBL/GenBank/DDBJ databases">
        <title>New species of Phenylobacterium.</title>
        <authorList>
            <person name="Mieszkin S."/>
        </authorList>
    </citation>
    <scope>NUCLEOTIDE SEQUENCE [LARGE SCALE GENOMIC DNA]</scope>
    <source>
        <strain evidence="3 4">HK31-G</strain>
    </source>
</reference>
<gene>
    <name evidence="3" type="ORF">OCL97_11715</name>
</gene>
<feature type="compositionally biased region" description="Basic and acidic residues" evidence="1">
    <location>
        <begin position="13"/>
        <end position="33"/>
    </location>
</feature>